<evidence type="ECO:0000256" key="2">
    <source>
        <dbReference type="ARBA" id="ARBA00023125"/>
    </source>
</evidence>
<dbReference type="SMART" id="SM00342">
    <property type="entry name" value="HTH_ARAC"/>
    <property type="match status" value="1"/>
</dbReference>
<dbReference type="Gene3D" id="1.10.10.60">
    <property type="entry name" value="Homeodomain-like"/>
    <property type="match status" value="2"/>
</dbReference>
<dbReference type="GO" id="GO:0003700">
    <property type="term" value="F:DNA-binding transcription factor activity"/>
    <property type="evidence" value="ECO:0007669"/>
    <property type="project" value="InterPro"/>
</dbReference>
<dbReference type="Proteomes" id="UP000222310">
    <property type="component" value="Unassembled WGS sequence"/>
</dbReference>
<dbReference type="InterPro" id="IPR020449">
    <property type="entry name" value="Tscrpt_reg_AraC-type_HTH"/>
</dbReference>
<dbReference type="AlphaFoldDB" id="A0A9Q5Z871"/>
<comment type="caution">
    <text evidence="5">The sequence shown here is derived from an EMBL/GenBank/DDBJ whole genome shotgun (WGS) entry which is preliminary data.</text>
</comment>
<dbReference type="Pfam" id="PF12833">
    <property type="entry name" value="HTH_18"/>
    <property type="match status" value="1"/>
</dbReference>
<dbReference type="InterPro" id="IPR053142">
    <property type="entry name" value="PchR_regulatory_protein"/>
</dbReference>
<accession>A0A9Q5Z871</accession>
<dbReference type="InterPro" id="IPR018060">
    <property type="entry name" value="HTH_AraC"/>
</dbReference>
<dbReference type="PANTHER" id="PTHR47893">
    <property type="entry name" value="REGULATORY PROTEIN PCHR"/>
    <property type="match status" value="1"/>
</dbReference>
<reference evidence="5 6" key="1">
    <citation type="submission" date="2015-02" db="EMBL/GenBank/DDBJ databases">
        <title>Nostoc linckia genome annotation.</title>
        <authorList>
            <person name="Zhou Z."/>
        </authorList>
    </citation>
    <scope>NUCLEOTIDE SEQUENCE [LARGE SCALE GENOMIC DNA]</scope>
    <source>
        <strain evidence="6">z8</strain>
    </source>
</reference>
<dbReference type="PROSITE" id="PS00041">
    <property type="entry name" value="HTH_ARAC_FAMILY_1"/>
    <property type="match status" value="1"/>
</dbReference>
<organism evidence="5 6">
    <name type="scientific">Nostoc linckia z8</name>
    <dbReference type="NCBI Taxonomy" id="1628746"/>
    <lineage>
        <taxon>Bacteria</taxon>
        <taxon>Bacillati</taxon>
        <taxon>Cyanobacteriota</taxon>
        <taxon>Cyanophyceae</taxon>
        <taxon>Nostocales</taxon>
        <taxon>Nostocaceae</taxon>
        <taxon>Nostoc</taxon>
    </lineage>
</organism>
<dbReference type="InterPro" id="IPR018062">
    <property type="entry name" value="HTH_AraC-typ_CS"/>
</dbReference>
<dbReference type="PROSITE" id="PS01124">
    <property type="entry name" value="HTH_ARAC_FAMILY_2"/>
    <property type="match status" value="1"/>
</dbReference>
<protein>
    <recommendedName>
        <fullName evidence="4">HTH araC/xylS-type domain-containing protein</fullName>
    </recommendedName>
</protein>
<keyword evidence="1" id="KW-0805">Transcription regulation</keyword>
<dbReference type="SUPFAM" id="SSF46689">
    <property type="entry name" value="Homeodomain-like"/>
    <property type="match status" value="2"/>
</dbReference>
<dbReference type="RefSeq" id="WP_180267653.1">
    <property type="nucleotide sequence ID" value="NZ_LAHD01000092.1"/>
</dbReference>
<evidence type="ECO:0000256" key="1">
    <source>
        <dbReference type="ARBA" id="ARBA00023015"/>
    </source>
</evidence>
<dbReference type="EMBL" id="LAHD01000092">
    <property type="protein sequence ID" value="PHJ99024.1"/>
    <property type="molecule type" value="Genomic_DNA"/>
</dbReference>
<keyword evidence="3" id="KW-0804">Transcription</keyword>
<proteinExistence type="predicted"/>
<dbReference type="PRINTS" id="PR00032">
    <property type="entry name" value="HTHARAC"/>
</dbReference>
<evidence type="ECO:0000256" key="3">
    <source>
        <dbReference type="ARBA" id="ARBA00023163"/>
    </source>
</evidence>
<evidence type="ECO:0000313" key="5">
    <source>
        <dbReference type="EMBL" id="PHJ99024.1"/>
    </source>
</evidence>
<dbReference type="InterPro" id="IPR009057">
    <property type="entry name" value="Homeodomain-like_sf"/>
</dbReference>
<keyword evidence="2" id="KW-0238">DNA-binding</keyword>
<evidence type="ECO:0000313" key="6">
    <source>
        <dbReference type="Proteomes" id="UP000222310"/>
    </source>
</evidence>
<name>A0A9Q5Z871_NOSLI</name>
<feature type="domain" description="HTH araC/xylS-type" evidence="4">
    <location>
        <begin position="238"/>
        <end position="336"/>
    </location>
</feature>
<gene>
    <name evidence="5" type="ORF">VF08_25955</name>
</gene>
<dbReference type="GeneID" id="57098916"/>
<dbReference type="GO" id="GO:0043565">
    <property type="term" value="F:sequence-specific DNA binding"/>
    <property type="evidence" value="ECO:0007669"/>
    <property type="project" value="InterPro"/>
</dbReference>
<dbReference type="PANTHER" id="PTHR47893:SF1">
    <property type="entry name" value="REGULATORY PROTEIN PCHR"/>
    <property type="match status" value="1"/>
</dbReference>
<sequence length="341" mass="39225">MVNTISEAEYLEVWYNFNNNIQYPDPLDTCDIIYLCPEQFGRGFDRYIELRDIYLLIRNQKYDKDLQIVYEASQDEFEEIEFGFNLSGGYSSNRLDIACNRSSESNFIQWILPGKEYAAYTSTSFSNKQLLKVDIHLNSSKILYDFVRCINQELPPDLIKLIKGKSQENYIEDNQLTSAMILPLQQIINCPFQGTIKQIYLEAKCLELIALKLEQLTKIKNVSVKFIALKPRDIEKIHHARDMLISQQENPPTLLDLAQQVGINDNKLKIGFRQVFGTTVFGYLHNHRMEIARQLLQDGKMHVAVVANAVGYANPGHFAAAFKRKFGVSPSECKAGKKIYE</sequence>
<evidence type="ECO:0000259" key="4">
    <source>
        <dbReference type="PROSITE" id="PS01124"/>
    </source>
</evidence>